<evidence type="ECO:0000256" key="1">
    <source>
        <dbReference type="SAM" id="MobiDB-lite"/>
    </source>
</evidence>
<dbReference type="EMBL" id="GEVK01020156">
    <property type="protein sequence ID" value="JAU32676.1"/>
    <property type="molecule type" value="Transcribed_RNA"/>
</dbReference>
<organism evidence="2">
    <name type="scientific">Noccaea caerulescens</name>
    <name type="common">Alpine penny-cress</name>
    <name type="synonym">Thlaspi caerulescens</name>
    <dbReference type="NCBI Taxonomy" id="107243"/>
    <lineage>
        <taxon>Eukaryota</taxon>
        <taxon>Viridiplantae</taxon>
        <taxon>Streptophyta</taxon>
        <taxon>Embryophyta</taxon>
        <taxon>Tracheophyta</taxon>
        <taxon>Spermatophyta</taxon>
        <taxon>Magnoliopsida</taxon>
        <taxon>eudicotyledons</taxon>
        <taxon>Gunneridae</taxon>
        <taxon>Pentapetalae</taxon>
        <taxon>rosids</taxon>
        <taxon>malvids</taxon>
        <taxon>Brassicales</taxon>
        <taxon>Brassicaceae</taxon>
        <taxon>Coluteocarpeae</taxon>
        <taxon>Noccaea</taxon>
    </lineage>
</organism>
<feature type="region of interest" description="Disordered" evidence="1">
    <location>
        <begin position="1"/>
        <end position="30"/>
    </location>
</feature>
<evidence type="ECO:0000313" key="3">
    <source>
        <dbReference type="EMBL" id="JAU69083.1"/>
    </source>
</evidence>
<proteinExistence type="predicted"/>
<dbReference type="EMBL" id="GEVL01008258">
    <property type="protein sequence ID" value="JAU69083.1"/>
    <property type="molecule type" value="Transcribed_RNA"/>
</dbReference>
<feature type="compositionally biased region" description="Basic residues" evidence="1">
    <location>
        <begin position="1"/>
        <end position="19"/>
    </location>
</feature>
<reference evidence="2" key="1">
    <citation type="submission" date="2016-07" db="EMBL/GenBank/DDBJ databases">
        <title>De novo transcriptome assembly of four accessions of the metal hyperaccumulator plant Noccaea caerulescens.</title>
        <authorList>
            <person name="Blande D."/>
            <person name="Halimaa P."/>
            <person name="Tervahauta A.I."/>
            <person name="Aarts M.G."/>
            <person name="Karenlampi S.O."/>
        </authorList>
    </citation>
    <scope>NUCLEOTIDE SEQUENCE</scope>
</reference>
<protein>
    <submittedName>
        <fullName evidence="2">Uncharacterized protein</fullName>
    </submittedName>
</protein>
<sequence length="73" mass="8494">MSHHHEGRFKQIRNYRGKSAKTSTLRGAKQTNKKIDNSFNSMASVSFFLHLLSFCFNNTRRDDGRRKNKSTCV</sequence>
<dbReference type="AlphaFoldDB" id="A0A1J3EU04"/>
<accession>A0A1J3EU04</accession>
<evidence type="ECO:0000313" key="2">
    <source>
        <dbReference type="EMBL" id="JAU32676.1"/>
    </source>
</evidence>
<name>A0A1J3EU04_NOCCA</name>
<gene>
    <name evidence="2" type="ORF">LC_TR6045_c0_g1_i1_g.20526</name>
    <name evidence="3" type="ORF">LE_TR16628_c0_g1_i1_g.53194</name>
</gene>